<organism evidence="6 7">
    <name type="scientific">Corynebacterium falsenii</name>
    <dbReference type="NCBI Taxonomy" id="108486"/>
    <lineage>
        <taxon>Bacteria</taxon>
        <taxon>Bacillati</taxon>
        <taxon>Actinomycetota</taxon>
        <taxon>Actinomycetes</taxon>
        <taxon>Mycobacteriales</taxon>
        <taxon>Corynebacteriaceae</taxon>
        <taxon>Corynebacterium</taxon>
    </lineage>
</organism>
<evidence type="ECO:0000313" key="6">
    <source>
        <dbReference type="EMBL" id="RIX36667.1"/>
    </source>
</evidence>
<evidence type="ECO:0000259" key="5">
    <source>
        <dbReference type="PROSITE" id="PS50977"/>
    </source>
</evidence>
<keyword evidence="7" id="KW-1185">Reference proteome</keyword>
<evidence type="ECO:0000256" key="2">
    <source>
        <dbReference type="ARBA" id="ARBA00023125"/>
    </source>
</evidence>
<dbReference type="AlphaFoldDB" id="A0A418Q9H8"/>
<evidence type="ECO:0000313" key="7">
    <source>
        <dbReference type="Proteomes" id="UP000285278"/>
    </source>
</evidence>
<protein>
    <submittedName>
        <fullName evidence="6">TetR family transcriptional regulator</fullName>
    </submittedName>
</protein>
<dbReference type="Proteomes" id="UP000285278">
    <property type="component" value="Unassembled WGS sequence"/>
</dbReference>
<dbReference type="GO" id="GO:0000976">
    <property type="term" value="F:transcription cis-regulatory region binding"/>
    <property type="evidence" value="ECO:0007669"/>
    <property type="project" value="TreeGrafter"/>
</dbReference>
<dbReference type="PROSITE" id="PS50977">
    <property type="entry name" value="HTH_TETR_2"/>
    <property type="match status" value="1"/>
</dbReference>
<evidence type="ECO:0000256" key="3">
    <source>
        <dbReference type="ARBA" id="ARBA00023163"/>
    </source>
</evidence>
<dbReference type="RefSeq" id="WP_119664048.1">
    <property type="nucleotide sequence ID" value="NZ_QXJK01000001.1"/>
</dbReference>
<evidence type="ECO:0000256" key="4">
    <source>
        <dbReference type="PROSITE-ProRule" id="PRU00335"/>
    </source>
</evidence>
<dbReference type="InterPro" id="IPR009057">
    <property type="entry name" value="Homeodomain-like_sf"/>
</dbReference>
<comment type="caution">
    <text evidence="6">The sequence shown here is derived from an EMBL/GenBank/DDBJ whole genome shotgun (WGS) entry which is preliminary data.</text>
</comment>
<dbReference type="InterPro" id="IPR050109">
    <property type="entry name" value="HTH-type_TetR-like_transc_reg"/>
</dbReference>
<dbReference type="PANTHER" id="PTHR30055:SF238">
    <property type="entry name" value="MYCOFACTOCIN BIOSYNTHESIS TRANSCRIPTIONAL REGULATOR MFTR-RELATED"/>
    <property type="match status" value="1"/>
</dbReference>
<dbReference type="SUPFAM" id="SSF46689">
    <property type="entry name" value="Homeodomain-like"/>
    <property type="match status" value="1"/>
</dbReference>
<gene>
    <name evidence="6" type="ORF">D3M95_00145</name>
</gene>
<dbReference type="GO" id="GO:0003700">
    <property type="term" value="F:DNA-binding transcription factor activity"/>
    <property type="evidence" value="ECO:0007669"/>
    <property type="project" value="TreeGrafter"/>
</dbReference>
<dbReference type="PANTHER" id="PTHR30055">
    <property type="entry name" value="HTH-TYPE TRANSCRIPTIONAL REGULATOR RUTR"/>
    <property type="match status" value="1"/>
</dbReference>
<keyword evidence="2 4" id="KW-0238">DNA-binding</keyword>
<keyword evidence="3" id="KW-0804">Transcription</keyword>
<dbReference type="STRING" id="1451189.CFAL_08450"/>
<dbReference type="InterPro" id="IPR001647">
    <property type="entry name" value="HTH_TetR"/>
</dbReference>
<proteinExistence type="predicted"/>
<dbReference type="OrthoDB" id="8688418at2"/>
<dbReference type="Pfam" id="PF00440">
    <property type="entry name" value="TetR_N"/>
    <property type="match status" value="1"/>
</dbReference>
<sequence length="235" mass="25489">MTTNRTTAGLRDRKKAETRANIARAAVELFVYHGPEHTTIANIAEQAAISTRTFHNYFPNLEAALLHHLEEMVVNLARTVDNNPDGQTVIDATKNLAYELYFHPNEPLNSIETLRRVVEHLAHCAADTSATGCTIGSDKDPVTFMAPLVDALRNYADRNDQQLSMFHASLLLNNAIWICANISETASRSDYAEGRSDREMLDEAFALTTAGFGAAGFGAAGFGAAGFGAAKTEAE</sequence>
<dbReference type="EMBL" id="QXJK01000001">
    <property type="protein sequence ID" value="RIX36667.1"/>
    <property type="molecule type" value="Genomic_DNA"/>
</dbReference>
<feature type="domain" description="HTH tetR-type" evidence="5">
    <location>
        <begin position="16"/>
        <end position="76"/>
    </location>
</feature>
<keyword evidence="1" id="KW-0805">Transcription regulation</keyword>
<feature type="DNA-binding region" description="H-T-H motif" evidence="4">
    <location>
        <begin position="39"/>
        <end position="58"/>
    </location>
</feature>
<reference evidence="6 7" key="1">
    <citation type="submission" date="2018-09" db="EMBL/GenBank/DDBJ databases">
        <title>Optimization and identification of Corynebacterium falsenii FN1-14 from fish paste.</title>
        <authorList>
            <person name="Daroonpunt R."/>
            <person name="Tanasupawat S."/>
        </authorList>
    </citation>
    <scope>NUCLEOTIDE SEQUENCE [LARGE SCALE GENOMIC DNA]</scope>
    <source>
        <strain evidence="6 7">FN1-14</strain>
    </source>
</reference>
<evidence type="ECO:0000256" key="1">
    <source>
        <dbReference type="ARBA" id="ARBA00023015"/>
    </source>
</evidence>
<name>A0A418Q9H8_9CORY</name>
<dbReference type="Gene3D" id="1.10.357.10">
    <property type="entry name" value="Tetracycline Repressor, domain 2"/>
    <property type="match status" value="1"/>
</dbReference>
<accession>A0A418Q9H8</accession>